<evidence type="ECO:0000256" key="1">
    <source>
        <dbReference type="ARBA" id="ARBA00009972"/>
    </source>
</evidence>
<protein>
    <recommendedName>
        <fullName evidence="2">thymidylate synthase</fullName>
        <ecNumber evidence="2">2.1.1.45</ecNumber>
    </recommendedName>
</protein>
<evidence type="ECO:0000256" key="2">
    <source>
        <dbReference type="ARBA" id="ARBA00011947"/>
    </source>
</evidence>
<dbReference type="PANTHER" id="PTHR11548">
    <property type="entry name" value="THYMIDYLATE SYNTHASE 1"/>
    <property type="match status" value="1"/>
</dbReference>
<dbReference type="SUPFAM" id="SSF55831">
    <property type="entry name" value="Thymidylate synthase/dCMP hydroxymethylase"/>
    <property type="match status" value="1"/>
</dbReference>
<dbReference type="GO" id="GO:0006231">
    <property type="term" value="P:dTMP biosynthetic process"/>
    <property type="evidence" value="ECO:0007669"/>
    <property type="project" value="InterPro"/>
</dbReference>
<keyword evidence="3" id="KW-0489">Methyltransferase</keyword>
<dbReference type="EMBL" id="LR797013">
    <property type="protein sequence ID" value="CAB4180997.1"/>
    <property type="molecule type" value="Genomic_DNA"/>
</dbReference>
<proteinExistence type="inferred from homology"/>
<dbReference type="PANTHER" id="PTHR11548:SF1">
    <property type="entry name" value="THYMIDYLATE SYNTHASE 1"/>
    <property type="match status" value="1"/>
</dbReference>
<comment type="similarity">
    <text evidence="1">Belongs to the thymidylate synthase family.</text>
</comment>
<evidence type="ECO:0000313" key="6">
    <source>
        <dbReference type="EMBL" id="CAB4180997.1"/>
    </source>
</evidence>
<dbReference type="GO" id="GO:0032259">
    <property type="term" value="P:methylation"/>
    <property type="evidence" value="ECO:0007669"/>
    <property type="project" value="UniProtKB-KW"/>
</dbReference>
<dbReference type="InterPro" id="IPR023451">
    <property type="entry name" value="Thymidate_synth/dCMP_Mease_dom"/>
</dbReference>
<dbReference type="EMBL" id="LR797243">
    <property type="protein sequence ID" value="CAB4195833.1"/>
    <property type="molecule type" value="Genomic_DNA"/>
</dbReference>
<dbReference type="InterPro" id="IPR036926">
    <property type="entry name" value="Thymidate_synth/dCMP_Mease_sf"/>
</dbReference>
<name>A0A6J5QF50_9CAUD</name>
<dbReference type="PRINTS" id="PR00108">
    <property type="entry name" value="THYMDSNTHASE"/>
</dbReference>
<gene>
    <name evidence="6" type="ORF">UFOVP1068_10</name>
    <name evidence="7" type="ORF">UFOVP1300_39</name>
</gene>
<organism evidence="6">
    <name type="scientific">uncultured Caudovirales phage</name>
    <dbReference type="NCBI Taxonomy" id="2100421"/>
    <lineage>
        <taxon>Viruses</taxon>
        <taxon>Duplodnaviria</taxon>
        <taxon>Heunggongvirae</taxon>
        <taxon>Uroviricota</taxon>
        <taxon>Caudoviricetes</taxon>
        <taxon>Peduoviridae</taxon>
        <taxon>Maltschvirus</taxon>
        <taxon>Maltschvirus maltsch</taxon>
    </lineage>
</organism>
<evidence type="ECO:0000256" key="3">
    <source>
        <dbReference type="ARBA" id="ARBA00022603"/>
    </source>
</evidence>
<sequence>MVNTTNMNWQGLLDVIMTSGIETSPRGKKTKELMGFKSMIDMNQPVITIKERGLGYKFMAAEAAWIMSGDNRVSTIAPFSKQISNFSDDGILFFGAYGPRIRDQLGHVIQALLADPDSRQAVITIWRPNPRPSKDIPCTISCQFVIRMGMIHCFMNMRSSDAWLGVPYDWFNFSMLSAGVALLLREKGVNVKLGALHFYAASQHLYEDNWHKVDACLSGEILGDYAPIDLDYFNDYDHLVNHLWTLAHGHVHNGFLKEASSWKG</sequence>
<accession>A0A6J5QF50</accession>
<dbReference type="InterPro" id="IPR045097">
    <property type="entry name" value="Thymidate_synth/dCMP_Mease"/>
</dbReference>
<evidence type="ECO:0000256" key="4">
    <source>
        <dbReference type="ARBA" id="ARBA00022679"/>
    </source>
</evidence>
<dbReference type="InterPro" id="IPR000398">
    <property type="entry name" value="Thymidylate_synthase"/>
</dbReference>
<dbReference type="Gene3D" id="3.30.572.10">
    <property type="entry name" value="Thymidylate synthase/dCMP hydroxymethylase domain"/>
    <property type="match status" value="1"/>
</dbReference>
<dbReference type="EC" id="2.1.1.45" evidence="2"/>
<evidence type="ECO:0000259" key="5">
    <source>
        <dbReference type="Pfam" id="PF00303"/>
    </source>
</evidence>
<feature type="domain" description="Thymidylate synthase/dCMP hydroxymethylase" evidence="5">
    <location>
        <begin position="9"/>
        <end position="218"/>
    </location>
</feature>
<evidence type="ECO:0000313" key="7">
    <source>
        <dbReference type="EMBL" id="CAB4195833.1"/>
    </source>
</evidence>
<keyword evidence="4" id="KW-0808">Transferase</keyword>
<reference evidence="6" key="1">
    <citation type="submission" date="2020-05" db="EMBL/GenBank/DDBJ databases">
        <authorList>
            <person name="Chiriac C."/>
            <person name="Salcher M."/>
            <person name="Ghai R."/>
            <person name="Kavagutti S V."/>
        </authorList>
    </citation>
    <scope>NUCLEOTIDE SEQUENCE</scope>
</reference>
<dbReference type="GO" id="GO:0004799">
    <property type="term" value="F:thymidylate synthase activity"/>
    <property type="evidence" value="ECO:0007669"/>
    <property type="project" value="UniProtKB-EC"/>
</dbReference>
<dbReference type="Pfam" id="PF00303">
    <property type="entry name" value="Thymidylat_synt"/>
    <property type="match status" value="1"/>
</dbReference>